<dbReference type="EMBL" id="JALXSQ010000017">
    <property type="protein sequence ID" value="MCT2042825.1"/>
    <property type="molecule type" value="Genomic_DNA"/>
</dbReference>
<evidence type="ECO:0000259" key="2">
    <source>
        <dbReference type="PROSITE" id="PS50234"/>
    </source>
</evidence>
<comment type="caution">
    <text evidence="3">The sequence shown here is derived from an EMBL/GenBank/DDBJ whole genome shotgun (WGS) entry which is preliminary data.</text>
</comment>
<dbReference type="PANTHER" id="PTHR37947">
    <property type="entry name" value="BLL2462 PROTEIN"/>
    <property type="match status" value="1"/>
</dbReference>
<dbReference type="SUPFAM" id="SSF53300">
    <property type="entry name" value="vWA-like"/>
    <property type="match status" value="1"/>
</dbReference>
<dbReference type="InterPro" id="IPR002035">
    <property type="entry name" value="VWF_A"/>
</dbReference>
<dbReference type="CDD" id="cd00198">
    <property type="entry name" value="vWFA"/>
    <property type="match status" value="1"/>
</dbReference>
<keyword evidence="1" id="KW-0812">Transmembrane</keyword>
<dbReference type="Gene3D" id="3.40.50.410">
    <property type="entry name" value="von Willebrand factor, type A domain"/>
    <property type="match status" value="1"/>
</dbReference>
<keyword evidence="1" id="KW-0472">Membrane</keyword>
<proteinExistence type="predicted"/>
<feature type="transmembrane region" description="Helical" evidence="1">
    <location>
        <begin position="39"/>
        <end position="58"/>
    </location>
</feature>
<dbReference type="Pfam" id="PF13519">
    <property type="entry name" value="VWA_2"/>
    <property type="match status" value="1"/>
</dbReference>
<feature type="domain" description="VWFA" evidence="2">
    <location>
        <begin position="71"/>
        <end position="258"/>
    </location>
</feature>
<dbReference type="Proteomes" id="UP001525379">
    <property type="component" value="Unassembled WGS sequence"/>
</dbReference>
<dbReference type="InterPro" id="IPR036465">
    <property type="entry name" value="vWFA_dom_sf"/>
</dbReference>
<name>A0ABT2HXG7_9MICO</name>
<feature type="transmembrane region" description="Helical" evidence="1">
    <location>
        <begin position="295"/>
        <end position="312"/>
    </location>
</feature>
<gene>
    <name evidence="3" type="ORF">M3D15_05685</name>
</gene>
<dbReference type="RefSeq" id="WP_066078596.1">
    <property type="nucleotide sequence ID" value="NZ_JAFDPW010000001.1"/>
</dbReference>
<organism evidence="3 4">
    <name type="scientific">Pseudoclavibacter albus</name>
    <dbReference type="NCBI Taxonomy" id="272241"/>
    <lineage>
        <taxon>Bacteria</taxon>
        <taxon>Bacillati</taxon>
        <taxon>Actinomycetota</taxon>
        <taxon>Actinomycetes</taxon>
        <taxon>Micrococcales</taxon>
        <taxon>Microbacteriaceae</taxon>
        <taxon>Pseudoclavibacter</taxon>
    </lineage>
</organism>
<feature type="transmembrane region" description="Helical" evidence="1">
    <location>
        <begin position="6"/>
        <end position="27"/>
    </location>
</feature>
<keyword evidence="1" id="KW-1133">Transmembrane helix</keyword>
<keyword evidence="4" id="KW-1185">Reference proteome</keyword>
<dbReference type="PANTHER" id="PTHR37947:SF1">
    <property type="entry name" value="BLL2462 PROTEIN"/>
    <property type="match status" value="1"/>
</dbReference>
<reference evidence="3 4" key="1">
    <citation type="submission" date="2022-04" db="EMBL/GenBank/DDBJ databases">
        <title>Human microbiome associated bacterial genomes.</title>
        <authorList>
            <person name="Sandstrom S."/>
            <person name="Salamzade R."/>
            <person name="Kalan L.R."/>
        </authorList>
    </citation>
    <scope>NUCLEOTIDE SEQUENCE [LARGE SCALE GENOMIC DNA]</scope>
    <source>
        <strain evidence="4">p3-SID1799</strain>
    </source>
</reference>
<accession>A0ABT2HXG7</accession>
<dbReference type="SMART" id="SM00327">
    <property type="entry name" value="VWA"/>
    <property type="match status" value="1"/>
</dbReference>
<evidence type="ECO:0000313" key="4">
    <source>
        <dbReference type="Proteomes" id="UP001525379"/>
    </source>
</evidence>
<sequence>MTWNPIFPWWLVLIIALAVIGFVIWQLIAAPKGARRRGWAIRLVVVVLVMLACFRPGIGSQRAAVVERALDVFFVVDTSASIIAEDWDGTKPRLDGVKADVKALAEAHPGARFSLITFDSNVVQRLPLTTDTSALESSLDALRPEVTKYSSGSSVGGAAELLAKTLKKASEDSTPRARVVYYFGDGEQTSTKEPESFKESAQYVSGGGVFGYGTPEGGQMRETASSLATSTPDYIEYQGQPAKSVIDENNLNQIAQQLGVSYQHRDAGTTAQAAQVNAEETDTSRSNDVERAFELYWILLIAATLLLLIELWRTSRATAELAAAREGVERDEP</sequence>
<evidence type="ECO:0000256" key="1">
    <source>
        <dbReference type="SAM" id="Phobius"/>
    </source>
</evidence>
<dbReference type="PROSITE" id="PS50234">
    <property type="entry name" value="VWFA"/>
    <property type="match status" value="1"/>
</dbReference>
<evidence type="ECO:0000313" key="3">
    <source>
        <dbReference type="EMBL" id="MCT2042825.1"/>
    </source>
</evidence>
<protein>
    <submittedName>
        <fullName evidence="3">VWA domain-containing protein</fullName>
    </submittedName>
</protein>